<evidence type="ECO:0000313" key="2">
    <source>
        <dbReference type="EMBL" id="WFG39229.1"/>
    </source>
</evidence>
<dbReference type="InterPro" id="IPR029069">
    <property type="entry name" value="HotDog_dom_sf"/>
</dbReference>
<dbReference type="InterPro" id="IPR048274">
    <property type="entry name" value="MC_hydratase"/>
</dbReference>
<reference evidence="3" key="3">
    <citation type="submission" date="2023-06" db="EMBL/GenBank/DDBJ databases">
        <title>Pangenomics reveal diversification of enzyme families and niche specialization in globally abundant SAR202 bacteria.</title>
        <authorList>
            <person name="Saw J.H.W."/>
        </authorList>
    </citation>
    <scope>NUCLEOTIDE SEQUENCE [LARGE SCALE GENOMIC DNA]</scope>
    <source>
        <strain evidence="3">JH1073</strain>
    </source>
</reference>
<dbReference type="Proteomes" id="UP001219901">
    <property type="component" value="Chromosome"/>
</dbReference>
<reference evidence="2" key="2">
    <citation type="journal article" date="2023" name="Nat. Commun.">
        <title>Cultivation of marine bacteria of the SAR202 clade.</title>
        <authorList>
            <person name="Lim Y."/>
            <person name="Seo J.H."/>
            <person name="Giovannoni S.J."/>
            <person name="Kang I."/>
            <person name="Cho J.C."/>
        </authorList>
    </citation>
    <scope>NUCLEOTIDE SEQUENCE</scope>
    <source>
        <strain evidence="2">JH1073</strain>
    </source>
</reference>
<sequence length="163" mass="18306">MQNGRFFEDFEVGQVIKHWPGRTISETDNSWFSLLTQNQHPVHIDANYAKSTQHGQNLVNGLLVLSVAIGQTVADISLRGIANLDYESVTHEGPTFHGDTIYTKSTILDVRVTSKGDRGVVYLETEVTNQREERVMTVRRHVLIPKRNHATLGEGKISHEAES</sequence>
<proteinExistence type="predicted"/>
<dbReference type="RefSeq" id="WP_342822711.1">
    <property type="nucleotide sequence ID" value="NZ_CP046146.1"/>
</dbReference>
<keyword evidence="3" id="KW-1185">Reference proteome</keyword>
<dbReference type="PANTHER" id="PTHR43664">
    <property type="entry name" value="MONOAMINE OXIDASE-RELATED"/>
    <property type="match status" value="1"/>
</dbReference>
<evidence type="ECO:0000313" key="4">
    <source>
        <dbReference type="Proteomes" id="UP001321249"/>
    </source>
</evidence>
<protein>
    <submittedName>
        <fullName evidence="2">MaoC family dehydratase</fullName>
    </submittedName>
</protein>
<dbReference type="AlphaFoldDB" id="A0AAJ6CUH7"/>
<dbReference type="EMBL" id="CP046147">
    <property type="protein sequence ID" value="WFG39229.1"/>
    <property type="molecule type" value="Genomic_DNA"/>
</dbReference>
<reference evidence="3 4" key="1">
    <citation type="submission" date="2019-11" db="EMBL/GenBank/DDBJ databases">
        <authorList>
            <person name="Cho J.-C."/>
        </authorList>
    </citation>
    <scope>NUCLEOTIDE SEQUENCE [LARGE SCALE GENOMIC DNA]</scope>
    <source>
        <strain evidence="2 3">JH1073</strain>
        <strain evidence="1 4">JH702</strain>
    </source>
</reference>
<dbReference type="GO" id="GO:0016829">
    <property type="term" value="F:lyase activity"/>
    <property type="evidence" value="ECO:0007669"/>
    <property type="project" value="InterPro"/>
</dbReference>
<dbReference type="EMBL" id="WMBE01000001">
    <property type="protein sequence ID" value="MDG0866044.1"/>
    <property type="molecule type" value="Genomic_DNA"/>
</dbReference>
<gene>
    <name evidence="1" type="ORF">GKO46_03035</name>
    <name evidence="2" type="ORF">GKO48_06225</name>
</gene>
<dbReference type="Gene3D" id="3.10.129.10">
    <property type="entry name" value="Hotdog Thioesterase"/>
    <property type="match status" value="1"/>
</dbReference>
<name>A0AAJ6CUH7_9CHLR</name>
<organism evidence="2 3">
    <name type="scientific">Candidatus Lucifugimonas marina</name>
    <dbReference type="NCBI Taxonomy" id="3038979"/>
    <lineage>
        <taxon>Bacteria</taxon>
        <taxon>Bacillati</taxon>
        <taxon>Chloroflexota</taxon>
        <taxon>Dehalococcoidia</taxon>
        <taxon>SAR202 cluster</taxon>
        <taxon>Candidatus Lucifugimonadales</taxon>
        <taxon>Candidatus Lucifugimonadaceae</taxon>
        <taxon>Candidatus Lucifugimonas</taxon>
    </lineage>
</organism>
<dbReference type="PANTHER" id="PTHR43664:SF1">
    <property type="entry name" value="BETA-METHYLMALYL-COA DEHYDRATASE"/>
    <property type="match status" value="1"/>
</dbReference>
<dbReference type="Pfam" id="PF19315">
    <property type="entry name" value="MC_hydratase"/>
    <property type="match status" value="1"/>
</dbReference>
<accession>A0AAJ6CUH7</accession>
<dbReference type="CDD" id="cd03451">
    <property type="entry name" value="FkbR2"/>
    <property type="match status" value="1"/>
</dbReference>
<dbReference type="InterPro" id="IPR052342">
    <property type="entry name" value="MCH/BMMD"/>
</dbReference>
<evidence type="ECO:0000313" key="1">
    <source>
        <dbReference type="EMBL" id="MDG0866044.1"/>
    </source>
</evidence>
<dbReference type="SUPFAM" id="SSF54637">
    <property type="entry name" value="Thioesterase/thiol ester dehydrase-isomerase"/>
    <property type="match status" value="1"/>
</dbReference>
<evidence type="ECO:0000313" key="3">
    <source>
        <dbReference type="Proteomes" id="UP001219901"/>
    </source>
</evidence>
<dbReference type="Proteomes" id="UP001321249">
    <property type="component" value="Unassembled WGS sequence"/>
</dbReference>